<organism evidence="2">
    <name type="scientific">Tanacetum cinerariifolium</name>
    <name type="common">Dalmatian daisy</name>
    <name type="synonym">Chrysanthemum cinerariifolium</name>
    <dbReference type="NCBI Taxonomy" id="118510"/>
    <lineage>
        <taxon>Eukaryota</taxon>
        <taxon>Viridiplantae</taxon>
        <taxon>Streptophyta</taxon>
        <taxon>Embryophyta</taxon>
        <taxon>Tracheophyta</taxon>
        <taxon>Spermatophyta</taxon>
        <taxon>Magnoliopsida</taxon>
        <taxon>eudicotyledons</taxon>
        <taxon>Gunneridae</taxon>
        <taxon>Pentapetalae</taxon>
        <taxon>asterids</taxon>
        <taxon>campanulids</taxon>
        <taxon>Asterales</taxon>
        <taxon>Asteraceae</taxon>
        <taxon>Asteroideae</taxon>
        <taxon>Anthemideae</taxon>
        <taxon>Anthemidinae</taxon>
        <taxon>Tanacetum</taxon>
    </lineage>
</organism>
<evidence type="ECO:0000259" key="1">
    <source>
        <dbReference type="PROSITE" id="PS50994"/>
    </source>
</evidence>
<dbReference type="InterPro" id="IPR001584">
    <property type="entry name" value="Integrase_cat-core"/>
</dbReference>
<dbReference type="Pfam" id="PF17919">
    <property type="entry name" value="RT_RNaseH_2"/>
    <property type="match status" value="1"/>
</dbReference>
<dbReference type="SUPFAM" id="SSF53098">
    <property type="entry name" value="Ribonuclease H-like"/>
    <property type="match status" value="1"/>
</dbReference>
<dbReference type="EMBL" id="BKCJ010301288">
    <property type="protein sequence ID" value="GEZ61862.1"/>
    <property type="molecule type" value="Genomic_DNA"/>
</dbReference>
<reference evidence="2" key="1">
    <citation type="journal article" date="2019" name="Sci. Rep.">
        <title>Draft genome of Tanacetum cinerariifolium, the natural source of mosquito coil.</title>
        <authorList>
            <person name="Yamashiro T."/>
            <person name="Shiraishi A."/>
            <person name="Satake H."/>
            <person name="Nakayama K."/>
        </authorList>
    </citation>
    <scope>NUCLEOTIDE SEQUENCE</scope>
</reference>
<comment type="caution">
    <text evidence="2">The sequence shown here is derived from an EMBL/GenBank/DDBJ whole genome shotgun (WGS) entry which is preliminary data.</text>
</comment>
<accession>A0A699IJR0</accession>
<evidence type="ECO:0000313" key="2">
    <source>
        <dbReference type="EMBL" id="GEZ61862.1"/>
    </source>
</evidence>
<dbReference type="GO" id="GO:0003676">
    <property type="term" value="F:nucleic acid binding"/>
    <property type="evidence" value="ECO:0007669"/>
    <property type="project" value="InterPro"/>
</dbReference>
<dbReference type="PANTHER" id="PTHR34072:SF55">
    <property type="entry name" value="DNA_RNA POLYMERASES SUPERFAMILY PROTEIN"/>
    <property type="match status" value="1"/>
</dbReference>
<dbReference type="InterPro" id="IPR043502">
    <property type="entry name" value="DNA/RNA_pol_sf"/>
</dbReference>
<feature type="domain" description="Integrase catalytic" evidence="1">
    <location>
        <begin position="43"/>
        <end position="217"/>
    </location>
</feature>
<dbReference type="PANTHER" id="PTHR34072">
    <property type="entry name" value="ENZYMATIC POLYPROTEIN-RELATED"/>
    <property type="match status" value="1"/>
</dbReference>
<dbReference type="AlphaFoldDB" id="A0A699IJR0"/>
<dbReference type="InterPro" id="IPR012337">
    <property type="entry name" value="RNaseH-like_sf"/>
</dbReference>
<dbReference type="GO" id="GO:0015074">
    <property type="term" value="P:DNA integration"/>
    <property type="evidence" value="ECO:0007669"/>
    <property type="project" value="InterPro"/>
</dbReference>
<dbReference type="InterPro" id="IPR036397">
    <property type="entry name" value="RNaseH_sf"/>
</dbReference>
<proteinExistence type="predicted"/>
<dbReference type="PROSITE" id="PS50994">
    <property type="entry name" value="INTEGRASE"/>
    <property type="match status" value="1"/>
</dbReference>
<dbReference type="SUPFAM" id="SSF56672">
    <property type="entry name" value="DNA/RNA polymerases"/>
    <property type="match status" value="1"/>
</dbReference>
<dbReference type="Gene3D" id="3.30.420.10">
    <property type="entry name" value="Ribonuclease H-like superfamily/Ribonuclease H"/>
    <property type="match status" value="1"/>
</dbReference>
<dbReference type="InterPro" id="IPR041577">
    <property type="entry name" value="RT_RNaseH_2"/>
</dbReference>
<protein>
    <submittedName>
        <fullName evidence="2">Putative retrotransposon polyprotein</fullName>
    </submittedName>
</protein>
<gene>
    <name evidence="2" type="ORF">Tci_533835</name>
</gene>
<sequence length="217" mass="24631">MISTLLLSLPNFNKEFVVETDVCDVGIGAVLLQEGHPVAYMSKALSPKHHALSIYENEFLAILLALEKWGGYLLDKHFKRSFQLEQIQDSWINDSDVAKVFLDNVYKLHGLHKVIVSDRDKVFISHFWQSLFKILKVQLHLSSVYHPQTEGQREVSILELRNDMNKTRVAHVSSVCGFTDISLDMYLENSRLKAKSPADNVHHALSLIPILAVALLL</sequence>
<name>A0A699IJR0_TANCI</name>